<accession>A0A7X3CNI7</accession>
<evidence type="ECO:0000313" key="3">
    <source>
        <dbReference type="Proteomes" id="UP000447876"/>
    </source>
</evidence>
<dbReference type="RefSeq" id="WP_155610414.1">
    <property type="nucleotide sequence ID" value="NZ_WNZW01000002.1"/>
</dbReference>
<dbReference type="OrthoDB" id="2381603at2"/>
<dbReference type="InterPro" id="IPR011576">
    <property type="entry name" value="Pyridox_Oxase_N"/>
</dbReference>
<gene>
    <name evidence="2" type="ORF">GNP95_08480</name>
</gene>
<evidence type="ECO:0000259" key="1">
    <source>
        <dbReference type="Pfam" id="PF01243"/>
    </source>
</evidence>
<comment type="caution">
    <text evidence="2">The sequence shown here is derived from an EMBL/GenBank/DDBJ whole genome shotgun (WGS) entry which is preliminary data.</text>
</comment>
<sequence>MSDIVTQLSEPLYTAFQSEMFVLLSTVDIESGGPTSSAISWVYALDYSTLRLALDHRSRLVANIKAHPKVTITVFGEGTIYAINGRAAVAQDPLESVPFKMCCFDVHIEAVHNALFYGAQLVAAPVYNKVYDRRAADMLDAQVFEAMKKA</sequence>
<evidence type="ECO:0000313" key="2">
    <source>
        <dbReference type="EMBL" id="MUG45030.1"/>
    </source>
</evidence>
<dbReference type="Gene3D" id="2.30.110.10">
    <property type="entry name" value="Electron Transport, Fmn-binding Protein, Chain A"/>
    <property type="match status" value="1"/>
</dbReference>
<protein>
    <recommendedName>
        <fullName evidence="1">Pyridoxamine 5'-phosphate oxidase N-terminal domain-containing protein</fullName>
    </recommendedName>
</protein>
<organism evidence="2 3">
    <name type="scientific">Paenibacillus woosongensis</name>
    <dbReference type="NCBI Taxonomy" id="307580"/>
    <lineage>
        <taxon>Bacteria</taxon>
        <taxon>Bacillati</taxon>
        <taxon>Bacillota</taxon>
        <taxon>Bacilli</taxon>
        <taxon>Bacillales</taxon>
        <taxon>Paenibacillaceae</taxon>
        <taxon>Paenibacillus</taxon>
    </lineage>
</organism>
<dbReference type="NCBIfam" id="NF005232">
    <property type="entry name" value="PRK06733.1"/>
    <property type="match status" value="1"/>
</dbReference>
<name>A0A7X3CNI7_9BACL</name>
<dbReference type="SUPFAM" id="SSF50475">
    <property type="entry name" value="FMN-binding split barrel"/>
    <property type="match status" value="1"/>
</dbReference>
<reference evidence="2 3" key="1">
    <citation type="submission" date="2019-11" db="EMBL/GenBank/DDBJ databases">
        <title>Draft genome sequences of five Paenibacillus species of dairy origin.</title>
        <authorList>
            <person name="Olajide A.M."/>
            <person name="Chen S."/>
            <person name="Lapointe G."/>
        </authorList>
    </citation>
    <scope>NUCLEOTIDE SEQUENCE [LARGE SCALE GENOMIC DNA]</scope>
    <source>
        <strain evidence="2 3">12CR55</strain>
    </source>
</reference>
<feature type="domain" description="Pyridoxamine 5'-phosphate oxidase N-terminal" evidence="1">
    <location>
        <begin position="16"/>
        <end position="93"/>
    </location>
</feature>
<dbReference type="Proteomes" id="UP000447876">
    <property type="component" value="Unassembled WGS sequence"/>
</dbReference>
<dbReference type="AlphaFoldDB" id="A0A7X3CNI7"/>
<dbReference type="InterPro" id="IPR012349">
    <property type="entry name" value="Split_barrel_FMN-bd"/>
</dbReference>
<proteinExistence type="predicted"/>
<dbReference type="Pfam" id="PF01243">
    <property type="entry name" value="PNPOx_N"/>
    <property type="match status" value="1"/>
</dbReference>
<dbReference type="EMBL" id="WNZW01000002">
    <property type="protein sequence ID" value="MUG45030.1"/>
    <property type="molecule type" value="Genomic_DNA"/>
</dbReference>